<evidence type="ECO:0000256" key="4">
    <source>
        <dbReference type="RuleBase" id="RU362125"/>
    </source>
</evidence>
<feature type="domain" description="Adaptive response protein AidB N-terminal" evidence="7">
    <location>
        <begin position="9"/>
        <end position="183"/>
    </location>
</feature>
<evidence type="ECO:0000259" key="7">
    <source>
        <dbReference type="Pfam" id="PF18158"/>
    </source>
</evidence>
<dbReference type="PANTHER" id="PTHR42707:SF3">
    <property type="entry name" value="ACYL-COA DEHYDROGENASE AIDB-RELATED"/>
    <property type="match status" value="1"/>
</dbReference>
<comment type="cofactor">
    <cofactor evidence="4">
        <name>FAD</name>
        <dbReference type="ChEBI" id="CHEBI:57692"/>
    </cofactor>
</comment>
<keyword evidence="9" id="KW-1185">Reference proteome</keyword>
<evidence type="ECO:0000313" key="9">
    <source>
        <dbReference type="Proteomes" id="UP001239083"/>
    </source>
</evidence>
<feature type="domain" description="Acyl-CoA dehydrogenase/oxidase C-terminal" evidence="5">
    <location>
        <begin position="306"/>
        <end position="459"/>
    </location>
</feature>
<dbReference type="InterPro" id="IPR006091">
    <property type="entry name" value="Acyl-CoA_Oxase/DH_mid-dom"/>
</dbReference>
<comment type="similarity">
    <text evidence="1 4">Belongs to the acyl-CoA dehydrogenase family.</text>
</comment>
<keyword evidence="3 4" id="KW-0274">FAD</keyword>
<dbReference type="EMBL" id="JAUSYY010000001">
    <property type="protein sequence ID" value="MDQ0893427.1"/>
    <property type="molecule type" value="Genomic_DNA"/>
</dbReference>
<evidence type="ECO:0000313" key="8">
    <source>
        <dbReference type="EMBL" id="MDQ0893427.1"/>
    </source>
</evidence>
<dbReference type="InterPro" id="IPR009075">
    <property type="entry name" value="AcylCo_DH/oxidase_C"/>
</dbReference>
<dbReference type="Gene3D" id="1.20.140.10">
    <property type="entry name" value="Butyryl-CoA Dehydrogenase, subunit A, domain 3"/>
    <property type="match status" value="1"/>
</dbReference>
<gene>
    <name evidence="8" type="ORF">QFZ26_000982</name>
</gene>
<dbReference type="InterPro" id="IPR052904">
    <property type="entry name" value="Acyl-CoA_dehydrogenase-like"/>
</dbReference>
<keyword evidence="4" id="KW-0560">Oxidoreductase</keyword>
<evidence type="ECO:0000256" key="1">
    <source>
        <dbReference type="ARBA" id="ARBA00009347"/>
    </source>
</evidence>
<dbReference type="InterPro" id="IPR041504">
    <property type="entry name" value="AidB_N"/>
</dbReference>
<dbReference type="Gene3D" id="6.10.250.600">
    <property type="match status" value="1"/>
</dbReference>
<evidence type="ECO:0000256" key="3">
    <source>
        <dbReference type="ARBA" id="ARBA00022827"/>
    </source>
</evidence>
<name>A0ABU0R6P7_9MICO</name>
<dbReference type="RefSeq" id="WP_307039844.1">
    <property type="nucleotide sequence ID" value="NZ_JAUSYY010000001.1"/>
</dbReference>
<dbReference type="InterPro" id="IPR036250">
    <property type="entry name" value="AcylCo_DH-like_C"/>
</dbReference>
<feature type="domain" description="Acyl-CoA oxidase/dehydrogenase middle" evidence="6">
    <location>
        <begin position="197"/>
        <end position="295"/>
    </location>
</feature>
<dbReference type="Gene3D" id="2.40.110.20">
    <property type="match status" value="1"/>
</dbReference>
<organism evidence="8 9">
    <name type="scientific">Agromyces ramosus</name>
    <dbReference type="NCBI Taxonomy" id="33879"/>
    <lineage>
        <taxon>Bacteria</taxon>
        <taxon>Bacillati</taxon>
        <taxon>Actinomycetota</taxon>
        <taxon>Actinomycetes</taxon>
        <taxon>Micrococcales</taxon>
        <taxon>Microbacteriaceae</taxon>
        <taxon>Agromyces</taxon>
    </lineage>
</organism>
<dbReference type="Pfam" id="PF18158">
    <property type="entry name" value="AidB_N"/>
    <property type="match status" value="1"/>
</dbReference>
<evidence type="ECO:0000259" key="6">
    <source>
        <dbReference type="Pfam" id="PF02770"/>
    </source>
</evidence>
<sequence>MISTHEVENQAPPREGIDEFGANLPLAEAVARWGRAGRAVVGERADASGGGHGASGQLPLHEVGTLVGSAAFQRDAERANTHQPVLHSHDRWGNRVDEVEYDDAYHRIIAAAVAAGAHTSAAADPRPGANVDRAAAFFLFAQVEPGHACPVSMTHAAVPTLALAASGLRDEWMPRLLSRDYDPELGGADGKRSALVGMAMTEKQGGSDVRANTTRAVPTGVDDARGREFALTGHKWFCSAPMSDAFLVLAQAPGGLSCFFVPRVLPDGSRNVFRIQRLKDKLGNRSNASSEIELDGTTAWLVGEEGRGVATIVQMVTRTRLDCVIGSAAGMRQSVAEAAWHVRHRSAFGSLLVDQPAMTAVVADLALESEAATLTAMRLARAYDDDANGSEQAFRRLATAVSKYWVCKRGPGHAYEALECLGGNGYTEAFPLARRYREQPLLAIWEGSGNVIALDVLRVLAREPEAFETFFDRVGAASGESAAFDTALAESTALVRELAAADAPTAAARARELTERLALVLQGALMLEHAPGPVADAFVRTRLGAEGGRQYGVLPRGVDTAVILARA</sequence>
<evidence type="ECO:0000259" key="5">
    <source>
        <dbReference type="Pfam" id="PF00441"/>
    </source>
</evidence>
<proteinExistence type="inferred from homology"/>
<dbReference type="Proteomes" id="UP001239083">
    <property type="component" value="Unassembled WGS sequence"/>
</dbReference>
<dbReference type="Pfam" id="PF02770">
    <property type="entry name" value="Acyl-CoA_dh_M"/>
    <property type="match status" value="1"/>
</dbReference>
<reference evidence="8 9" key="1">
    <citation type="submission" date="2023-07" db="EMBL/GenBank/DDBJ databases">
        <title>Comparative genomics of wheat-associated soil bacteria to identify genetic determinants of phenazine resistance.</title>
        <authorList>
            <person name="Mouncey N."/>
        </authorList>
    </citation>
    <scope>NUCLEOTIDE SEQUENCE [LARGE SCALE GENOMIC DNA]</scope>
    <source>
        <strain evidence="8 9">V3I3</strain>
    </source>
</reference>
<protein>
    <submittedName>
        <fullName evidence="8">Acyl-CoA dehydrogenase</fullName>
    </submittedName>
</protein>
<evidence type="ECO:0000256" key="2">
    <source>
        <dbReference type="ARBA" id="ARBA00022630"/>
    </source>
</evidence>
<dbReference type="Pfam" id="PF00441">
    <property type="entry name" value="Acyl-CoA_dh_1"/>
    <property type="match status" value="1"/>
</dbReference>
<dbReference type="PANTHER" id="PTHR42707">
    <property type="entry name" value="ACYL-COA DEHYDROGENASE"/>
    <property type="match status" value="1"/>
</dbReference>
<keyword evidence="2 4" id="KW-0285">Flavoprotein</keyword>
<comment type="caution">
    <text evidence="8">The sequence shown here is derived from an EMBL/GenBank/DDBJ whole genome shotgun (WGS) entry which is preliminary data.</text>
</comment>
<dbReference type="SUPFAM" id="SSF56645">
    <property type="entry name" value="Acyl-CoA dehydrogenase NM domain-like"/>
    <property type="match status" value="1"/>
</dbReference>
<dbReference type="SUPFAM" id="SSF47203">
    <property type="entry name" value="Acyl-CoA dehydrogenase C-terminal domain-like"/>
    <property type="match status" value="1"/>
</dbReference>
<dbReference type="InterPro" id="IPR009100">
    <property type="entry name" value="AcylCoA_DH/oxidase_NM_dom_sf"/>
</dbReference>
<accession>A0ABU0R6P7</accession>